<keyword evidence="2" id="KW-1185">Reference proteome</keyword>
<dbReference type="Proteomes" id="UP000626220">
    <property type="component" value="Unassembled WGS sequence"/>
</dbReference>
<keyword evidence="1" id="KW-0255">Endonuclease</keyword>
<dbReference type="Pfam" id="PF11171">
    <property type="entry name" value="DUF2958"/>
    <property type="match status" value="1"/>
</dbReference>
<name>A0A8J3H2N1_9RHOB</name>
<dbReference type="GO" id="GO:0004519">
    <property type="term" value="F:endonuclease activity"/>
    <property type="evidence" value="ECO:0007669"/>
    <property type="project" value="UniProtKB-KW"/>
</dbReference>
<evidence type="ECO:0000313" key="2">
    <source>
        <dbReference type="Proteomes" id="UP000626220"/>
    </source>
</evidence>
<keyword evidence="1" id="KW-0378">Hydrolase</keyword>
<gene>
    <name evidence="1" type="ORF">GCM10017056_46520</name>
</gene>
<accession>A0A8J3H2N1</accession>
<dbReference type="InterPro" id="IPR021341">
    <property type="entry name" value="DUF2958"/>
</dbReference>
<proteinExistence type="predicted"/>
<reference evidence="1" key="2">
    <citation type="submission" date="2020-09" db="EMBL/GenBank/DDBJ databases">
        <authorList>
            <person name="Sun Q."/>
            <person name="Kim S."/>
        </authorList>
    </citation>
    <scope>NUCLEOTIDE SEQUENCE</scope>
    <source>
        <strain evidence="1">KCTC 42650</strain>
    </source>
</reference>
<keyword evidence="1" id="KW-0540">Nuclease</keyword>
<comment type="caution">
    <text evidence="1">The sequence shown here is derived from an EMBL/GenBank/DDBJ whole genome shotgun (WGS) entry which is preliminary data.</text>
</comment>
<evidence type="ECO:0000313" key="1">
    <source>
        <dbReference type="EMBL" id="GHF70168.1"/>
    </source>
</evidence>
<dbReference type="EMBL" id="BNCJ01000024">
    <property type="protein sequence ID" value="GHF70168.1"/>
    <property type="molecule type" value="Genomic_DNA"/>
</dbReference>
<reference evidence="1" key="1">
    <citation type="journal article" date="2014" name="Int. J. Syst. Evol. Microbiol.">
        <title>Complete genome sequence of Corynebacterium casei LMG S-19264T (=DSM 44701T), isolated from a smear-ripened cheese.</title>
        <authorList>
            <consortium name="US DOE Joint Genome Institute (JGI-PGF)"/>
            <person name="Walter F."/>
            <person name="Albersmeier A."/>
            <person name="Kalinowski J."/>
            <person name="Ruckert C."/>
        </authorList>
    </citation>
    <scope>NUCLEOTIDE SEQUENCE</scope>
    <source>
        <strain evidence="1">KCTC 42650</strain>
    </source>
</reference>
<dbReference type="RefSeq" id="WP_189682532.1">
    <property type="nucleotide sequence ID" value="NZ_BNCJ01000024.1"/>
</dbReference>
<sequence length="134" mass="14553">MKLLTQSIRDQLLRNGRLRFTADEAGEDAPDFLPVVKLFTPDAGCTWLLTELDPEDNDIAFGLCDLGLGFPELGTVRISELEEVKGCLGLPVERDLHFTPKHTISIYARAAWNAAGITERPDALAQAAFAGGAL</sequence>
<dbReference type="AlphaFoldDB" id="A0A8J3H2N1"/>
<organism evidence="1 2">
    <name type="scientific">Seohaeicola zhoushanensis</name>
    <dbReference type="NCBI Taxonomy" id="1569283"/>
    <lineage>
        <taxon>Bacteria</taxon>
        <taxon>Pseudomonadati</taxon>
        <taxon>Pseudomonadota</taxon>
        <taxon>Alphaproteobacteria</taxon>
        <taxon>Rhodobacterales</taxon>
        <taxon>Roseobacteraceae</taxon>
        <taxon>Seohaeicola</taxon>
    </lineage>
</organism>
<protein>
    <submittedName>
        <fullName evidence="1">Single-stranded DNA endonuclease</fullName>
    </submittedName>
</protein>